<dbReference type="EMBL" id="QLMD01000013">
    <property type="protein sequence ID" value="RAJ94863.1"/>
    <property type="molecule type" value="Genomic_DNA"/>
</dbReference>
<dbReference type="AlphaFoldDB" id="A0A327WRU5"/>
<accession>A0A327WRU5</accession>
<protein>
    <submittedName>
        <fullName evidence="2">Uncharacterized protein</fullName>
    </submittedName>
</protein>
<keyword evidence="1" id="KW-0812">Transmembrane</keyword>
<dbReference type="RefSeq" id="WP_111570121.1">
    <property type="nucleotide sequence ID" value="NZ_PIPK01000013.1"/>
</dbReference>
<gene>
    <name evidence="2" type="ORF">B0I24_11317</name>
    <name evidence="3" type="ORF">CWE07_12270</name>
</gene>
<reference evidence="2 4" key="2">
    <citation type="submission" date="2018-06" db="EMBL/GenBank/DDBJ databases">
        <title>Genomic Encyclopedia of Type Strains, Phase III (KMG-III): the genomes of soil and plant-associated and newly described type strains.</title>
        <authorList>
            <person name="Whitman W."/>
        </authorList>
    </citation>
    <scope>NUCLEOTIDE SEQUENCE [LARGE SCALE GENOMIC DNA]</scope>
    <source>
        <strain evidence="2 4">CGMCC 1.15366</strain>
    </source>
</reference>
<keyword evidence="5" id="KW-1185">Reference proteome</keyword>
<feature type="transmembrane region" description="Helical" evidence="1">
    <location>
        <begin position="77"/>
        <end position="105"/>
    </location>
</feature>
<evidence type="ECO:0000313" key="3">
    <source>
        <dbReference type="EMBL" id="RUO20534.1"/>
    </source>
</evidence>
<comment type="caution">
    <text evidence="2">The sequence shown here is derived from an EMBL/GenBank/DDBJ whole genome shotgun (WGS) entry which is preliminary data.</text>
</comment>
<reference evidence="3 5" key="1">
    <citation type="journal article" date="2018" name="Front. Microbiol.">
        <title>Genome-Based Analysis Reveals the Taxonomy and Diversity of the Family Idiomarinaceae.</title>
        <authorList>
            <person name="Liu Y."/>
            <person name="Lai Q."/>
            <person name="Shao Z."/>
        </authorList>
    </citation>
    <scope>NUCLEOTIDE SEQUENCE [LARGE SCALE GENOMIC DNA]</scope>
    <source>
        <strain evidence="3 5">CF12-14</strain>
    </source>
</reference>
<dbReference type="Proteomes" id="UP000249203">
    <property type="component" value="Unassembled WGS sequence"/>
</dbReference>
<keyword evidence="1" id="KW-1133">Transmembrane helix</keyword>
<evidence type="ECO:0000313" key="4">
    <source>
        <dbReference type="Proteomes" id="UP000249203"/>
    </source>
</evidence>
<evidence type="ECO:0000313" key="5">
    <source>
        <dbReference type="Proteomes" id="UP000287865"/>
    </source>
</evidence>
<proteinExistence type="predicted"/>
<feature type="transmembrane region" description="Helical" evidence="1">
    <location>
        <begin position="33"/>
        <end position="56"/>
    </location>
</feature>
<sequence length="118" mass="12718">MQGLAIVYFLRKFIPYGNIKTKNLTPLLLLARFLLIVGIVLLLLALAAAAAIPFLGPEVVSRNFAGMTMTSRTPDRSLIAMTVAIWSFGAAIVTLVLSGVSAALVSFEATYTNRHTHL</sequence>
<dbReference type="EMBL" id="PIPK01000013">
    <property type="protein sequence ID" value="RUO20534.1"/>
    <property type="molecule type" value="Genomic_DNA"/>
</dbReference>
<organism evidence="2 4">
    <name type="scientific">Aliidiomarina maris</name>
    <dbReference type="NCBI Taxonomy" id="531312"/>
    <lineage>
        <taxon>Bacteria</taxon>
        <taxon>Pseudomonadati</taxon>
        <taxon>Pseudomonadota</taxon>
        <taxon>Gammaproteobacteria</taxon>
        <taxon>Alteromonadales</taxon>
        <taxon>Idiomarinaceae</taxon>
        <taxon>Aliidiomarina</taxon>
    </lineage>
</organism>
<evidence type="ECO:0000256" key="1">
    <source>
        <dbReference type="SAM" id="Phobius"/>
    </source>
</evidence>
<evidence type="ECO:0000313" key="2">
    <source>
        <dbReference type="EMBL" id="RAJ94863.1"/>
    </source>
</evidence>
<dbReference type="Proteomes" id="UP000287865">
    <property type="component" value="Unassembled WGS sequence"/>
</dbReference>
<keyword evidence="1" id="KW-0472">Membrane</keyword>
<name>A0A327WRU5_9GAMM</name>